<evidence type="ECO:0000256" key="2">
    <source>
        <dbReference type="ARBA" id="ARBA00022448"/>
    </source>
</evidence>
<keyword evidence="12" id="KW-1185">Reference proteome</keyword>
<keyword evidence="3" id="KW-0050">Antiport</keyword>
<protein>
    <submittedName>
        <fullName evidence="11">Na+/H+ antiporter NhaC family protein</fullName>
    </submittedName>
</protein>
<evidence type="ECO:0000256" key="9">
    <source>
        <dbReference type="SAM" id="Phobius"/>
    </source>
</evidence>
<dbReference type="InterPro" id="IPR018461">
    <property type="entry name" value="Na/H_Antiport_NhaC-like_C"/>
</dbReference>
<evidence type="ECO:0000259" key="10">
    <source>
        <dbReference type="Pfam" id="PF03553"/>
    </source>
</evidence>
<evidence type="ECO:0000256" key="6">
    <source>
        <dbReference type="ARBA" id="ARBA00022989"/>
    </source>
</evidence>
<evidence type="ECO:0000256" key="7">
    <source>
        <dbReference type="ARBA" id="ARBA00023136"/>
    </source>
</evidence>
<feature type="transmembrane region" description="Helical" evidence="9">
    <location>
        <begin position="239"/>
        <end position="269"/>
    </location>
</feature>
<feature type="transmembrane region" description="Helical" evidence="9">
    <location>
        <begin position="202"/>
        <end position="218"/>
    </location>
</feature>
<evidence type="ECO:0000256" key="3">
    <source>
        <dbReference type="ARBA" id="ARBA00022449"/>
    </source>
</evidence>
<dbReference type="EMBL" id="JABVBA010000003">
    <property type="protein sequence ID" value="NVF11204.1"/>
    <property type="molecule type" value="Genomic_DNA"/>
</dbReference>
<feature type="transmembrane region" description="Helical" evidence="9">
    <location>
        <begin position="289"/>
        <end position="306"/>
    </location>
</feature>
<dbReference type="Proteomes" id="UP000540919">
    <property type="component" value="Unassembled WGS sequence"/>
</dbReference>
<comment type="caution">
    <text evidence="11">The sequence shown here is derived from an EMBL/GenBank/DDBJ whole genome shotgun (WGS) entry which is preliminary data.</text>
</comment>
<dbReference type="RefSeq" id="WP_176269606.1">
    <property type="nucleotide sequence ID" value="NZ_JABVBA010000003.1"/>
</dbReference>
<evidence type="ECO:0000256" key="1">
    <source>
        <dbReference type="ARBA" id="ARBA00004651"/>
    </source>
</evidence>
<evidence type="ECO:0000313" key="11">
    <source>
        <dbReference type="EMBL" id="NVF11204.1"/>
    </source>
</evidence>
<dbReference type="PANTHER" id="PTHR33451">
    <property type="entry name" value="MALATE-2H(+)/NA(+)-LACTATE ANTIPORTER"/>
    <property type="match status" value="1"/>
</dbReference>
<keyword evidence="4" id="KW-1003">Cell membrane</keyword>
<organism evidence="11 12">
    <name type="scientific">Anaerococcus faecalis</name>
    <dbReference type="NCBI Taxonomy" id="2742993"/>
    <lineage>
        <taxon>Bacteria</taxon>
        <taxon>Bacillati</taxon>
        <taxon>Bacillota</taxon>
        <taxon>Tissierellia</taxon>
        <taxon>Tissierellales</taxon>
        <taxon>Peptoniphilaceae</taxon>
        <taxon>Anaerococcus</taxon>
    </lineage>
</organism>
<feature type="transmembrane region" description="Helical" evidence="9">
    <location>
        <begin position="375"/>
        <end position="400"/>
    </location>
</feature>
<evidence type="ECO:0000256" key="8">
    <source>
        <dbReference type="ARBA" id="ARBA00038435"/>
    </source>
</evidence>
<evidence type="ECO:0000256" key="5">
    <source>
        <dbReference type="ARBA" id="ARBA00022692"/>
    </source>
</evidence>
<proteinExistence type="inferred from homology"/>
<dbReference type="Pfam" id="PF03553">
    <property type="entry name" value="Na_H_antiporter"/>
    <property type="match status" value="2"/>
</dbReference>
<evidence type="ECO:0000256" key="4">
    <source>
        <dbReference type="ARBA" id="ARBA00022475"/>
    </source>
</evidence>
<feature type="transmembrane region" description="Helical" evidence="9">
    <location>
        <begin position="12"/>
        <end position="31"/>
    </location>
</feature>
<name>A0ABX2N9G7_9FIRM</name>
<feature type="transmembrane region" description="Helical" evidence="9">
    <location>
        <begin position="104"/>
        <end position="130"/>
    </location>
</feature>
<gene>
    <name evidence="11" type="ORF">HV819_04250</name>
</gene>
<feature type="transmembrane region" description="Helical" evidence="9">
    <location>
        <begin position="78"/>
        <end position="98"/>
    </location>
</feature>
<comment type="subcellular location">
    <subcellularLocation>
        <location evidence="1">Cell membrane</location>
        <topology evidence="1">Multi-pass membrane protein</topology>
    </subcellularLocation>
</comment>
<feature type="transmembrane region" description="Helical" evidence="9">
    <location>
        <begin position="142"/>
        <end position="165"/>
    </location>
</feature>
<comment type="similarity">
    <text evidence="8">Belongs to the NhaC Na(+)/H(+) (TC 2.A.35) antiporter family.</text>
</comment>
<dbReference type="InterPro" id="IPR052180">
    <property type="entry name" value="NhaC_Na-H+_Antiporter"/>
</dbReference>
<feature type="domain" description="Na+/H+ antiporter NhaC-like C-terminal" evidence="10">
    <location>
        <begin position="11"/>
        <end position="218"/>
    </location>
</feature>
<evidence type="ECO:0000313" key="12">
    <source>
        <dbReference type="Proteomes" id="UP000540919"/>
    </source>
</evidence>
<feature type="transmembrane region" description="Helical" evidence="9">
    <location>
        <begin position="37"/>
        <end position="58"/>
    </location>
</feature>
<keyword evidence="2" id="KW-0813">Transport</keyword>
<feature type="domain" description="Na+/H+ antiporter NhaC-like C-terminal" evidence="10">
    <location>
        <begin position="224"/>
        <end position="428"/>
    </location>
</feature>
<dbReference type="PANTHER" id="PTHR33451:SF4">
    <property type="entry name" value="NA+_H+ ANTIPORTER"/>
    <property type="match status" value="1"/>
</dbReference>
<accession>A0ABX2N9G7</accession>
<keyword evidence="7 9" id="KW-0472">Membrane</keyword>
<keyword evidence="6 9" id="KW-1133">Transmembrane helix</keyword>
<feature type="transmembrane region" description="Helical" evidence="9">
    <location>
        <begin position="412"/>
        <end position="431"/>
    </location>
</feature>
<reference evidence="11 12" key="1">
    <citation type="submission" date="2020-06" db="EMBL/GenBank/DDBJ databases">
        <title>Anaerococcus sp. nov., isolated form swine feces.</title>
        <authorList>
            <person name="Yu S."/>
        </authorList>
    </citation>
    <scope>NUCLEOTIDE SEQUENCE [LARGE SCALE GENOMIC DNA]</scope>
    <source>
        <strain evidence="11 12">AGMB00486</strain>
    </source>
</reference>
<keyword evidence="5 9" id="KW-0812">Transmembrane</keyword>
<sequence>MKNNDKISGKALIPFLVFVLIYLSTGIILHLNNVEMAFYQLPAPIAAFVGIISAFLLFKGSIDEKFDNLIEGCGDSNIIIMCLIYLLAGAFSTVANASGGVDSVVGLGLSFIPARFLTAGVFLIACFISIATGSSVGTITALGPIAVGLATSGGINLALMLGSLVGGSMFGDNLSVISDTTIAATRTQNCDMKDKFRMNMKMALPSGIITFILLLIFGKPETQAQASDLTYNIIEIIPYIFVLVVALMGVNVFLVLTGGIVLSGIVLLINNGFNLLALSQTMWEGFTGMFEIFLLSMLIGGLSNMVSKEGGINWIIAKIRKFAKDEKSGELGIASLVSLADIAVANNTVAIIISGPIAKKMCNEYKIDPRRSASLLDTFSCVLQGFVPYGAQVLIAAGFTKGLVAPFELIPFFWYQFILAIISIISIYIPFTKAKDKWNFEYDMPESKIANHLKNLEDTEQALS</sequence>